<proteinExistence type="predicted"/>
<keyword evidence="2" id="KW-1185">Reference proteome</keyword>
<protein>
    <submittedName>
        <fullName evidence="1">Uncharacterized protein</fullName>
    </submittedName>
</protein>
<evidence type="ECO:0000313" key="1">
    <source>
        <dbReference type="EMBL" id="KAH7978069.1"/>
    </source>
</evidence>
<organism evidence="1 2">
    <name type="scientific">Dermacentor silvarum</name>
    <name type="common">Tick</name>
    <dbReference type="NCBI Taxonomy" id="543639"/>
    <lineage>
        <taxon>Eukaryota</taxon>
        <taxon>Metazoa</taxon>
        <taxon>Ecdysozoa</taxon>
        <taxon>Arthropoda</taxon>
        <taxon>Chelicerata</taxon>
        <taxon>Arachnida</taxon>
        <taxon>Acari</taxon>
        <taxon>Parasitiformes</taxon>
        <taxon>Ixodida</taxon>
        <taxon>Ixodoidea</taxon>
        <taxon>Ixodidae</taxon>
        <taxon>Rhipicephalinae</taxon>
        <taxon>Dermacentor</taxon>
    </lineage>
</organism>
<dbReference type="EMBL" id="CM023470">
    <property type="protein sequence ID" value="KAH7978069.1"/>
    <property type="molecule type" value="Genomic_DNA"/>
</dbReference>
<evidence type="ECO:0000313" key="2">
    <source>
        <dbReference type="Proteomes" id="UP000821865"/>
    </source>
</evidence>
<comment type="caution">
    <text evidence="1">The sequence shown here is derived from an EMBL/GenBank/DDBJ whole genome shotgun (WGS) entry which is preliminary data.</text>
</comment>
<name>A0ACB8DUR1_DERSI</name>
<gene>
    <name evidence="1" type="ORF">HPB49_004357</name>
</gene>
<accession>A0ACB8DUR1</accession>
<dbReference type="Proteomes" id="UP000821865">
    <property type="component" value="Chromosome 1"/>
</dbReference>
<sequence length="172" mass="20034">MDFPPFVKRAASTPDPYYIPRQNHLQGQQWMSKPRYYNLSAIINGWLEKYSCVLKESGEYVPTVRLLEYPQQLSELCTEVIRIELPASTFIISSEVIQAFPQILVRVRVPQVAPAPRLPYMSAWQPWLPPPRAYRLAYMPTYPPPELCRICQQVWTMGCPICPTCQVLQRYQ</sequence>
<reference evidence="1" key="1">
    <citation type="submission" date="2020-05" db="EMBL/GenBank/DDBJ databases">
        <title>Large-scale comparative analyses of tick genomes elucidate their genetic diversity and vector capacities.</title>
        <authorList>
            <person name="Jia N."/>
            <person name="Wang J."/>
            <person name="Shi W."/>
            <person name="Du L."/>
            <person name="Sun Y."/>
            <person name="Zhan W."/>
            <person name="Jiang J."/>
            <person name="Wang Q."/>
            <person name="Zhang B."/>
            <person name="Ji P."/>
            <person name="Sakyi L.B."/>
            <person name="Cui X."/>
            <person name="Yuan T."/>
            <person name="Jiang B."/>
            <person name="Yang W."/>
            <person name="Lam T.T.-Y."/>
            <person name="Chang Q."/>
            <person name="Ding S."/>
            <person name="Wang X."/>
            <person name="Zhu J."/>
            <person name="Ruan X."/>
            <person name="Zhao L."/>
            <person name="Wei J."/>
            <person name="Que T."/>
            <person name="Du C."/>
            <person name="Cheng J."/>
            <person name="Dai P."/>
            <person name="Han X."/>
            <person name="Huang E."/>
            <person name="Gao Y."/>
            <person name="Liu J."/>
            <person name="Shao H."/>
            <person name="Ye R."/>
            <person name="Li L."/>
            <person name="Wei W."/>
            <person name="Wang X."/>
            <person name="Wang C."/>
            <person name="Yang T."/>
            <person name="Huo Q."/>
            <person name="Li W."/>
            <person name="Guo W."/>
            <person name="Chen H."/>
            <person name="Zhou L."/>
            <person name="Ni X."/>
            <person name="Tian J."/>
            <person name="Zhou Y."/>
            <person name="Sheng Y."/>
            <person name="Liu T."/>
            <person name="Pan Y."/>
            <person name="Xia L."/>
            <person name="Li J."/>
            <person name="Zhao F."/>
            <person name="Cao W."/>
        </authorList>
    </citation>
    <scope>NUCLEOTIDE SEQUENCE</scope>
    <source>
        <strain evidence="1">Dsil-2018</strain>
    </source>
</reference>